<sequence>MSETDLHQLFAEAVITADCSSFSGESTARGARDAEIITGLAPISSEKADDVFWARNPRFGLLVTDSSAAASDDDGQGQKGAERRQVPVKSQLSAATTMQDFTAILTSCVLGKIRASLFLSASDSLSESTALVDQGVDSLVGVDIRSWCFKELEVDVPVLKILGGASVVDLVEYILESLPASVLAKVKAPSEKKELSNGVTNGVTNEVTNGN</sequence>
<organism evidence="1 2">
    <name type="scientific">Fusarium decemcellulare</name>
    <dbReference type="NCBI Taxonomy" id="57161"/>
    <lineage>
        <taxon>Eukaryota</taxon>
        <taxon>Fungi</taxon>
        <taxon>Dikarya</taxon>
        <taxon>Ascomycota</taxon>
        <taxon>Pezizomycotina</taxon>
        <taxon>Sordariomycetes</taxon>
        <taxon>Hypocreomycetidae</taxon>
        <taxon>Hypocreales</taxon>
        <taxon>Nectriaceae</taxon>
        <taxon>Fusarium</taxon>
        <taxon>Fusarium decemcellulare species complex</taxon>
    </lineage>
</organism>
<reference evidence="1" key="1">
    <citation type="submission" date="2022-08" db="EMBL/GenBank/DDBJ databases">
        <title>Genome Sequence of Fusarium decemcellulare.</title>
        <authorList>
            <person name="Buettner E."/>
        </authorList>
    </citation>
    <scope>NUCLEOTIDE SEQUENCE</scope>
    <source>
        <strain evidence="1">Babe19</strain>
    </source>
</reference>
<dbReference type="Proteomes" id="UP001148629">
    <property type="component" value="Unassembled WGS sequence"/>
</dbReference>
<gene>
    <name evidence="1" type="ORF">NM208_g8177</name>
</gene>
<proteinExistence type="predicted"/>
<keyword evidence="2" id="KW-1185">Reference proteome</keyword>
<evidence type="ECO:0000313" key="1">
    <source>
        <dbReference type="EMBL" id="KAJ3532999.1"/>
    </source>
</evidence>
<protein>
    <submittedName>
        <fullName evidence="1">Uncharacterized protein</fullName>
    </submittedName>
</protein>
<accession>A0ACC1S6B8</accession>
<evidence type="ECO:0000313" key="2">
    <source>
        <dbReference type="Proteomes" id="UP001148629"/>
    </source>
</evidence>
<dbReference type="EMBL" id="JANRMS010000906">
    <property type="protein sequence ID" value="KAJ3532999.1"/>
    <property type="molecule type" value="Genomic_DNA"/>
</dbReference>
<comment type="caution">
    <text evidence="1">The sequence shown here is derived from an EMBL/GenBank/DDBJ whole genome shotgun (WGS) entry which is preliminary data.</text>
</comment>
<name>A0ACC1S6B8_9HYPO</name>